<evidence type="ECO:0000256" key="2">
    <source>
        <dbReference type="ARBA" id="ARBA00023002"/>
    </source>
</evidence>
<evidence type="ECO:0000313" key="5">
    <source>
        <dbReference type="EMBL" id="KAK4064157.1"/>
    </source>
</evidence>
<comment type="similarity">
    <text evidence="1">Belongs to the oxygen-dependent FAD-linked oxidoreductase family.</text>
</comment>
<dbReference type="InterPro" id="IPR050432">
    <property type="entry name" value="FAD-linked_Oxidoreductases_BP"/>
</dbReference>
<dbReference type="SUPFAM" id="SSF56176">
    <property type="entry name" value="FAD-binding/transporter-associated domain-like"/>
    <property type="match status" value="1"/>
</dbReference>
<feature type="signal peptide" evidence="3">
    <location>
        <begin position="1"/>
        <end position="18"/>
    </location>
</feature>
<dbReference type="PROSITE" id="PS51387">
    <property type="entry name" value="FAD_PCMH"/>
    <property type="match status" value="1"/>
</dbReference>
<protein>
    <submittedName>
        <fullName evidence="5">CAZyme family AA7</fullName>
    </submittedName>
</protein>
<comment type="caution">
    <text evidence="5">The sequence shown here is derived from an EMBL/GenBank/DDBJ whole genome shotgun (WGS) entry which is preliminary data.</text>
</comment>
<feature type="domain" description="FAD-binding PCMH-type" evidence="4">
    <location>
        <begin position="160"/>
        <end position="339"/>
    </location>
</feature>
<dbReference type="GO" id="GO:0016491">
    <property type="term" value="F:oxidoreductase activity"/>
    <property type="evidence" value="ECO:0007669"/>
    <property type="project" value="UniProtKB-KW"/>
</dbReference>
<gene>
    <name evidence="5" type="ORF">Triagg1_9136</name>
</gene>
<keyword evidence="6" id="KW-1185">Reference proteome</keyword>
<sequence>MGLRQLVTILVGVGVAAGLSDPTTTCTVAGVPLFKYETEQLSGTHIPSGFAKLFAFDTKGPKLSHGQCKPLPGDEGWPSQAEWDAFAKALGGSALIRTVPLAAPCYKSWGVYDAGKCASIANNWTSPYFHEEDPTSVMWPVWEGRTCVPTNDPSKSTCTLGAYPVYAVNATSVAHIQLAVNFARSKGLRLVIKNTGHDYQGKSSGAGALSIWTHHLNDLSYLANYKLGEFSGNALHVGAGVTTEHMVRLADEHGASVVGGMCATVGFAGGYFAGGGHSPLSSLFGLGADHVLAINVVTADGHFITVTERTHPDLFWALRGGGPSTFGVTTSVVVRLHPKLQVTTSQISFQTSDSVNNETFWLGVRAYFEHFDPMTKAGFYGLTGIRRNSEWYNNSAYSLGVEPMFAPNNSIESFNKVMKPFFDKLTKLGIPYETQPRHFDTFYSAFTDAWPGSQLQVAEPADIEASRLFPKDVWNDAEGFEKSFQAIRRVSDAGYDLTAFAVAPGNPFNVDNAANPALRHNIGFFSTGIFLPENPTPAELAATQSKVMNDLVQPWRDAAPASKFGGSYLNEGNAKEPNWQQDFFGSNYPRLLNIKRQWDPASVFYAVAGVGSEDWEVRTKEQGLQTQNGPLCRL</sequence>
<dbReference type="EMBL" id="JAWRVG010000049">
    <property type="protein sequence ID" value="KAK4064157.1"/>
    <property type="molecule type" value="Genomic_DNA"/>
</dbReference>
<dbReference type="InterPro" id="IPR036318">
    <property type="entry name" value="FAD-bd_PCMH-like_sf"/>
</dbReference>
<dbReference type="PANTHER" id="PTHR13878">
    <property type="entry name" value="GULONOLACTONE OXIDASE"/>
    <property type="match status" value="1"/>
</dbReference>
<dbReference type="InterPro" id="IPR016166">
    <property type="entry name" value="FAD-bd_PCMH"/>
</dbReference>
<accession>A0AAE1LZA8</accession>
<evidence type="ECO:0000256" key="3">
    <source>
        <dbReference type="SAM" id="SignalP"/>
    </source>
</evidence>
<dbReference type="AlphaFoldDB" id="A0AAE1LZA8"/>
<name>A0AAE1LZA8_9HYPO</name>
<dbReference type="InterPro" id="IPR006094">
    <property type="entry name" value="Oxid_FAD_bind_N"/>
</dbReference>
<keyword evidence="3" id="KW-0732">Signal</keyword>
<organism evidence="5 6">
    <name type="scientific">Trichoderma aggressivum f. europaeum</name>
    <dbReference type="NCBI Taxonomy" id="173218"/>
    <lineage>
        <taxon>Eukaryota</taxon>
        <taxon>Fungi</taxon>
        <taxon>Dikarya</taxon>
        <taxon>Ascomycota</taxon>
        <taxon>Pezizomycotina</taxon>
        <taxon>Sordariomycetes</taxon>
        <taxon>Hypocreomycetidae</taxon>
        <taxon>Hypocreales</taxon>
        <taxon>Hypocreaceae</taxon>
        <taxon>Trichoderma</taxon>
    </lineage>
</organism>
<keyword evidence="2" id="KW-0560">Oxidoreductase</keyword>
<dbReference type="InterPro" id="IPR012951">
    <property type="entry name" value="BBE"/>
</dbReference>
<dbReference type="RefSeq" id="XP_062751909.1">
    <property type="nucleotide sequence ID" value="XM_062904060.1"/>
</dbReference>
<dbReference type="PANTHER" id="PTHR13878:SF91">
    <property type="entry name" value="FAD BINDING DOMAIN PROTEIN (AFU_ORTHOLOGUE AFUA_6G12070)-RELATED"/>
    <property type="match status" value="1"/>
</dbReference>
<dbReference type="Pfam" id="PF01565">
    <property type="entry name" value="FAD_binding_4"/>
    <property type="match status" value="1"/>
</dbReference>
<dbReference type="GeneID" id="87923965"/>
<evidence type="ECO:0000256" key="1">
    <source>
        <dbReference type="ARBA" id="ARBA00005466"/>
    </source>
</evidence>
<evidence type="ECO:0000313" key="6">
    <source>
        <dbReference type="Proteomes" id="UP001273209"/>
    </source>
</evidence>
<reference evidence="5" key="1">
    <citation type="submission" date="2023-11" db="EMBL/GenBank/DDBJ databases">
        <title>The genome sequences of three competitors of mushroom-forming fungi.</title>
        <authorList>
            <person name="Beijen E."/>
            <person name="Ohm R.A."/>
        </authorList>
    </citation>
    <scope>NUCLEOTIDE SEQUENCE</scope>
    <source>
        <strain evidence="5">CBS 100526</strain>
    </source>
</reference>
<evidence type="ECO:0000259" key="4">
    <source>
        <dbReference type="PROSITE" id="PS51387"/>
    </source>
</evidence>
<proteinExistence type="inferred from homology"/>
<dbReference type="GO" id="GO:0071949">
    <property type="term" value="F:FAD binding"/>
    <property type="evidence" value="ECO:0007669"/>
    <property type="project" value="InterPro"/>
</dbReference>
<dbReference type="Gene3D" id="3.30.465.10">
    <property type="match status" value="2"/>
</dbReference>
<dbReference type="Pfam" id="PF08031">
    <property type="entry name" value="BBE"/>
    <property type="match status" value="1"/>
</dbReference>
<feature type="chain" id="PRO_5041914096" evidence="3">
    <location>
        <begin position="19"/>
        <end position="634"/>
    </location>
</feature>
<dbReference type="InterPro" id="IPR016169">
    <property type="entry name" value="FAD-bd_PCMH_sub2"/>
</dbReference>
<dbReference type="Proteomes" id="UP001273209">
    <property type="component" value="Unassembled WGS sequence"/>
</dbReference>